<evidence type="ECO:0000259" key="4">
    <source>
        <dbReference type="Pfam" id="PF01420"/>
    </source>
</evidence>
<protein>
    <submittedName>
        <fullName evidence="5">Restriction endonuclease subunit S</fullName>
    </submittedName>
</protein>
<dbReference type="InterPro" id="IPR044946">
    <property type="entry name" value="Restrct_endonuc_typeI_TRD_sf"/>
</dbReference>
<evidence type="ECO:0000256" key="1">
    <source>
        <dbReference type="ARBA" id="ARBA00010923"/>
    </source>
</evidence>
<dbReference type="Gene3D" id="3.90.220.20">
    <property type="entry name" value="DNA methylase specificity domains"/>
    <property type="match status" value="2"/>
</dbReference>
<dbReference type="GO" id="GO:0003677">
    <property type="term" value="F:DNA binding"/>
    <property type="evidence" value="ECO:0007669"/>
    <property type="project" value="UniProtKB-KW"/>
</dbReference>
<dbReference type="PANTHER" id="PTHR30408">
    <property type="entry name" value="TYPE-1 RESTRICTION ENZYME ECOKI SPECIFICITY PROTEIN"/>
    <property type="match status" value="1"/>
</dbReference>
<keyword evidence="2" id="KW-0680">Restriction system</keyword>
<keyword evidence="3" id="KW-0238">DNA-binding</keyword>
<keyword evidence="5" id="KW-0540">Nuclease</keyword>
<dbReference type="InterPro" id="IPR052021">
    <property type="entry name" value="Type-I_RS_S_subunit"/>
</dbReference>
<evidence type="ECO:0000313" key="6">
    <source>
        <dbReference type="Proteomes" id="UP000885826"/>
    </source>
</evidence>
<reference evidence="5" key="1">
    <citation type="journal article" date="2020" name="mSystems">
        <title>Genome- and Community-Level Interaction Insights into Carbon Utilization and Element Cycling Functions of Hydrothermarchaeota in Hydrothermal Sediment.</title>
        <authorList>
            <person name="Zhou Z."/>
            <person name="Liu Y."/>
            <person name="Xu W."/>
            <person name="Pan J."/>
            <person name="Luo Z.H."/>
            <person name="Li M."/>
        </authorList>
    </citation>
    <scope>NUCLEOTIDE SEQUENCE</scope>
    <source>
        <strain evidence="5">HyVt-388</strain>
    </source>
</reference>
<dbReference type="PANTHER" id="PTHR30408:SF12">
    <property type="entry name" value="TYPE I RESTRICTION ENZYME MJAVIII SPECIFICITY SUBUNIT"/>
    <property type="match status" value="1"/>
</dbReference>
<gene>
    <name evidence="5" type="ORF">ENI34_06040</name>
</gene>
<proteinExistence type="inferred from homology"/>
<keyword evidence="5" id="KW-0255">Endonuclease</keyword>
<comment type="caution">
    <text evidence="5">The sequence shown here is derived from an EMBL/GenBank/DDBJ whole genome shotgun (WGS) entry which is preliminary data.</text>
</comment>
<evidence type="ECO:0000256" key="2">
    <source>
        <dbReference type="ARBA" id="ARBA00022747"/>
    </source>
</evidence>
<name>A0A9C9K081_UNCW3</name>
<dbReference type="InterPro" id="IPR000055">
    <property type="entry name" value="Restrct_endonuc_typeI_TRD"/>
</dbReference>
<evidence type="ECO:0000313" key="5">
    <source>
        <dbReference type="EMBL" id="HEC78686.1"/>
    </source>
</evidence>
<organism evidence="5 6">
    <name type="scientific">candidate division WOR-3 bacterium</name>
    <dbReference type="NCBI Taxonomy" id="2052148"/>
    <lineage>
        <taxon>Bacteria</taxon>
        <taxon>Bacteria division WOR-3</taxon>
    </lineage>
</organism>
<dbReference type="CDD" id="cd17279">
    <property type="entry name" value="RMtype1_S_BmuCF2ORF3362P_TRD1-CR1_like"/>
    <property type="match status" value="1"/>
</dbReference>
<comment type="similarity">
    <text evidence="1">Belongs to the type-I restriction system S methylase family.</text>
</comment>
<dbReference type="EMBL" id="DRIG01000064">
    <property type="protein sequence ID" value="HEC78686.1"/>
    <property type="molecule type" value="Genomic_DNA"/>
</dbReference>
<dbReference type="GO" id="GO:0004519">
    <property type="term" value="F:endonuclease activity"/>
    <property type="evidence" value="ECO:0007669"/>
    <property type="project" value="UniProtKB-KW"/>
</dbReference>
<dbReference type="Proteomes" id="UP000885826">
    <property type="component" value="Unassembled WGS sequence"/>
</dbReference>
<dbReference type="Gene3D" id="1.10.287.1120">
    <property type="entry name" value="Bipartite methylase S protein"/>
    <property type="match status" value="1"/>
</dbReference>
<dbReference type="AlphaFoldDB" id="A0A9C9K081"/>
<evidence type="ECO:0000256" key="3">
    <source>
        <dbReference type="ARBA" id="ARBA00023125"/>
    </source>
</evidence>
<feature type="domain" description="Type I restriction modification DNA specificity" evidence="4">
    <location>
        <begin position="235"/>
        <end position="413"/>
    </location>
</feature>
<dbReference type="Pfam" id="PF01420">
    <property type="entry name" value="Methylase_S"/>
    <property type="match status" value="2"/>
</dbReference>
<dbReference type="GO" id="GO:0009307">
    <property type="term" value="P:DNA restriction-modification system"/>
    <property type="evidence" value="ECO:0007669"/>
    <property type="project" value="UniProtKB-KW"/>
</dbReference>
<sequence length="438" mass="49964">MRPAVAHGTQTTARRYRPYPRYKDSGIEWLGEIPEHWEIKRLKYVTRCLDGRRIPLNAEQRGRMQGEYPYWGANGIVDYLNDWLFDEKLVLLGEDGAPFFERFKDVAFFVTGKVWVNNHIHVLRALRSTEPRYLVHVLNMTDYAAFIDGTTRDKLTQDKMNHIPVLFPPVDEQRAIAAFLDRETVRIDVLIEKKERQIELLQEKRAAGISHAVTKGLNPNVKMKDSGIEWLGEIPEHWEVKTLKRVFRILNGSTPKSGEPSYWDGDIPWATPDDLGSLQGDTLFSTRRMITEDGYNSCGTTLAPAGSLVLSTRAPIGHLAIAAVPLCTNQGCRCLVFHTKDETRFFYYQLLTARQELESWGQGSTFQELSRDKLGAVYLVAPPVDEQRAIAAFLDRETARIDALIEKIRKSIELLREYRTALISACVTGKIDVREEVA</sequence>
<feature type="domain" description="Type I restriction modification DNA specificity" evidence="4">
    <location>
        <begin position="34"/>
        <end position="199"/>
    </location>
</feature>
<dbReference type="SUPFAM" id="SSF116734">
    <property type="entry name" value="DNA methylase specificity domain"/>
    <property type="match status" value="2"/>
</dbReference>
<accession>A0A9C9K081</accession>
<keyword evidence="5" id="KW-0378">Hydrolase</keyword>
<dbReference type="CDD" id="cd17262">
    <property type="entry name" value="RMtype1_S_Aco12261I-TRD2-CR2"/>
    <property type="match status" value="1"/>
</dbReference>